<accession>A0ABV6IRA0</accession>
<dbReference type="NCBIfam" id="TIGR00229">
    <property type="entry name" value="sensory_box"/>
    <property type="match status" value="2"/>
</dbReference>
<dbReference type="Gene3D" id="3.30.450.20">
    <property type="entry name" value="PAS domain"/>
    <property type="match status" value="5"/>
</dbReference>
<dbReference type="PANTHER" id="PTHR44757:SF2">
    <property type="entry name" value="BIOFILM ARCHITECTURE MAINTENANCE PROTEIN MBAA"/>
    <property type="match status" value="1"/>
</dbReference>
<dbReference type="SMART" id="SM00091">
    <property type="entry name" value="PAS"/>
    <property type="match status" value="3"/>
</dbReference>
<dbReference type="InterPro" id="IPR013767">
    <property type="entry name" value="PAS_fold"/>
</dbReference>
<feature type="domain" description="PAC" evidence="3">
    <location>
        <begin position="642"/>
        <end position="694"/>
    </location>
</feature>
<dbReference type="PROSITE" id="PS50113">
    <property type="entry name" value="PAC"/>
    <property type="match status" value="4"/>
</dbReference>
<dbReference type="PROSITE" id="PS50112">
    <property type="entry name" value="PAS"/>
    <property type="match status" value="1"/>
</dbReference>
<feature type="domain" description="PAC" evidence="3">
    <location>
        <begin position="129"/>
        <end position="181"/>
    </location>
</feature>
<keyword evidence="5" id="KW-1185">Reference proteome</keyword>
<proteinExistence type="predicted"/>
<feature type="domain" description="PAC" evidence="3">
    <location>
        <begin position="517"/>
        <end position="571"/>
    </location>
</feature>
<reference evidence="4 5" key="1">
    <citation type="submission" date="2024-09" db="EMBL/GenBank/DDBJ databases">
        <authorList>
            <person name="Sun Q."/>
            <person name="Mori K."/>
        </authorList>
    </citation>
    <scope>NUCLEOTIDE SEQUENCE [LARGE SCALE GENOMIC DNA]</scope>
    <source>
        <strain evidence="4 5">CCM 7468</strain>
    </source>
</reference>
<dbReference type="Pfam" id="PF08447">
    <property type="entry name" value="PAS_3"/>
    <property type="match status" value="1"/>
</dbReference>
<evidence type="ECO:0000259" key="2">
    <source>
        <dbReference type="PROSITE" id="PS50112"/>
    </source>
</evidence>
<evidence type="ECO:0000259" key="3">
    <source>
        <dbReference type="PROSITE" id="PS50113"/>
    </source>
</evidence>
<sequence>MADTVDGEEVAGLIRTMVQAQQRLAELTRGEVDAVVDASGQRHLLPSAQEDVLRTANTFHAIFQHAAVGIVGTDADWLIREGNPAFCAMLGRSERDLVGTDFLSLDLVRHQPGWRSLAEEVREAGRQGVVVERRFQGRGGAFLWVRISISARRGPGGRVQGFIAMVEDVTERETNRLALTKALKLQRMAGQTARLGGWEVPVGVSAVTWSNQACAILDLPVGHASPVREALAFVAPAWRRRLFAKLRACLREGAAFDLEVRLLTARGGCTWVRIAGEAERDEAGYIASVGGAVQDVSGRRAVEEATRRLGERLAARVGSIADAFLMLDGEFHITYANQRAREVLQGGEGSLMGRPIWNHAGFEDGGAFGAQLRIASAEPKPVEFELFLERAATWLEVRAFPSDGGLTVTLHDITQRRQEQERLRLLEACVARLDDAILITESVLPGGSLDPTLPGGSPDPTLPGGSLDPTKAAAPGLPGPRIVFANDAFLKLAEDGGGGGAPRIGPGRIRAAIEQGRPLRAELIHLIQGGRDTWVELDVVPIADDSGLVTHAVAVQRDVTERRRQQVQMEQQAALLDLVQDGILVRGLDGAILYANRSARNMYGWAPSWGRAAAGEAVVELVDADAASFQEAHRAVLSTGQWKGRFQQRRGDGDPLVVDSDWILVRDGEGKPRSILCVHREVTERLALEERLRQSQRLEAVG</sequence>
<dbReference type="CDD" id="cd00130">
    <property type="entry name" value="PAS"/>
    <property type="match status" value="4"/>
</dbReference>
<dbReference type="InterPro" id="IPR000014">
    <property type="entry name" value="PAS"/>
</dbReference>
<dbReference type="InterPro" id="IPR035965">
    <property type="entry name" value="PAS-like_dom_sf"/>
</dbReference>
<dbReference type="InterPro" id="IPR001610">
    <property type="entry name" value="PAC"/>
</dbReference>
<dbReference type="Proteomes" id="UP001589789">
    <property type="component" value="Unassembled WGS sequence"/>
</dbReference>
<organism evidence="4 5">
    <name type="scientific">Muricoccus vinaceus</name>
    <dbReference type="NCBI Taxonomy" id="424704"/>
    <lineage>
        <taxon>Bacteria</taxon>
        <taxon>Pseudomonadati</taxon>
        <taxon>Pseudomonadota</taxon>
        <taxon>Alphaproteobacteria</taxon>
        <taxon>Acetobacterales</taxon>
        <taxon>Roseomonadaceae</taxon>
        <taxon>Muricoccus</taxon>
    </lineage>
</organism>
<dbReference type="InterPro" id="IPR000700">
    <property type="entry name" value="PAS-assoc_C"/>
</dbReference>
<dbReference type="InterPro" id="IPR013655">
    <property type="entry name" value="PAS_fold_3"/>
</dbReference>
<feature type="domain" description="PAS" evidence="2">
    <location>
        <begin position="568"/>
        <end position="608"/>
    </location>
</feature>
<dbReference type="Pfam" id="PF00989">
    <property type="entry name" value="PAS"/>
    <property type="match status" value="2"/>
</dbReference>
<dbReference type="SMART" id="SM00086">
    <property type="entry name" value="PAC"/>
    <property type="match status" value="4"/>
</dbReference>
<gene>
    <name evidence="4" type="ORF">ACFFIC_11370</name>
</gene>
<evidence type="ECO:0000256" key="1">
    <source>
        <dbReference type="SAM" id="MobiDB-lite"/>
    </source>
</evidence>
<dbReference type="PANTHER" id="PTHR44757">
    <property type="entry name" value="DIGUANYLATE CYCLASE DGCP"/>
    <property type="match status" value="1"/>
</dbReference>
<feature type="non-terminal residue" evidence="4">
    <location>
        <position position="702"/>
    </location>
</feature>
<dbReference type="InterPro" id="IPR052155">
    <property type="entry name" value="Biofilm_reg_signaling"/>
</dbReference>
<dbReference type="SUPFAM" id="SSF55785">
    <property type="entry name" value="PYP-like sensor domain (PAS domain)"/>
    <property type="match status" value="5"/>
</dbReference>
<dbReference type="InterPro" id="IPR013656">
    <property type="entry name" value="PAS_4"/>
</dbReference>
<protein>
    <submittedName>
        <fullName evidence="4">PAS domain-containing protein</fullName>
    </submittedName>
</protein>
<dbReference type="RefSeq" id="WP_377050314.1">
    <property type="nucleotide sequence ID" value="NZ_JBHLVZ010000025.1"/>
</dbReference>
<evidence type="ECO:0000313" key="5">
    <source>
        <dbReference type="Proteomes" id="UP001589789"/>
    </source>
</evidence>
<comment type="caution">
    <text evidence="4">The sequence shown here is derived from an EMBL/GenBank/DDBJ whole genome shotgun (WGS) entry which is preliminary data.</text>
</comment>
<feature type="region of interest" description="Disordered" evidence="1">
    <location>
        <begin position="448"/>
        <end position="473"/>
    </location>
</feature>
<feature type="domain" description="PAC" evidence="3">
    <location>
        <begin position="256"/>
        <end position="308"/>
    </location>
</feature>
<name>A0ABV6IRA0_9PROT</name>
<dbReference type="EMBL" id="JBHLVZ010000025">
    <property type="protein sequence ID" value="MFC0386138.1"/>
    <property type="molecule type" value="Genomic_DNA"/>
</dbReference>
<dbReference type="Pfam" id="PF08448">
    <property type="entry name" value="PAS_4"/>
    <property type="match status" value="1"/>
</dbReference>
<evidence type="ECO:0000313" key="4">
    <source>
        <dbReference type="EMBL" id="MFC0386138.1"/>
    </source>
</evidence>
<dbReference type="Pfam" id="PF13426">
    <property type="entry name" value="PAS_9"/>
    <property type="match status" value="1"/>
</dbReference>